<dbReference type="RefSeq" id="WP_159174031.1">
    <property type="nucleotide sequence ID" value="NZ_LR732312.1"/>
</dbReference>
<protein>
    <submittedName>
        <fullName evidence="2">Glycosyl transferase</fullName>
    </submittedName>
</protein>
<dbReference type="AlphaFoldDB" id="A0A653IGW3"/>
<dbReference type="PANTHER" id="PTHR43685:SF2">
    <property type="entry name" value="GLYCOSYLTRANSFERASE 2-LIKE DOMAIN-CONTAINING PROTEIN"/>
    <property type="match status" value="1"/>
</dbReference>
<evidence type="ECO:0000313" key="3">
    <source>
        <dbReference type="Proteomes" id="UP000439752"/>
    </source>
</evidence>
<dbReference type="Gene3D" id="3.90.550.10">
    <property type="entry name" value="Spore Coat Polysaccharide Biosynthesis Protein SpsA, Chain A"/>
    <property type="match status" value="1"/>
</dbReference>
<proteinExistence type="predicted"/>
<name>A0A653IGW3_9BACL</name>
<accession>A0A653IGW3</accession>
<gene>
    <name evidence="2" type="ORF">EXIGUO9Y_380141</name>
</gene>
<dbReference type="InterPro" id="IPR029044">
    <property type="entry name" value="Nucleotide-diphossugar_trans"/>
</dbReference>
<keyword evidence="3" id="KW-1185">Reference proteome</keyword>
<dbReference type="InterPro" id="IPR001173">
    <property type="entry name" value="Glyco_trans_2-like"/>
</dbReference>
<sequence length="288" mass="32846">MIGIAMSTYENEAIIHETITSLKLQQAAFRCVIADDGSTDGTVALMRQMTEGDERFEVVALPHGERGIARKTAIDRLKALNVSYLYVIDSDMVLADGLLKSCLLYLEAHPSIGALIIPEQAYSDYSNYFSQVKVFERNLFNVPDDRMDANSIEAARFWRLAAYVQSGEIDPTQISFEETQPTIRYLEQGGEIRRATFTHVRHNEKQVELADLLKKKRYYFDVMPTTLASEDGGFLKALKRWYFFRPVLYHPTNMKKYVTHPKLTAGVIYMYVRLSLIGVSSLLFKRAS</sequence>
<dbReference type="CDD" id="cd00761">
    <property type="entry name" value="Glyco_tranf_GTA_type"/>
    <property type="match status" value="1"/>
</dbReference>
<reference evidence="2 3" key="1">
    <citation type="submission" date="2019-10" db="EMBL/GenBank/DDBJ databases">
        <authorList>
            <person name="Karimi E."/>
        </authorList>
    </citation>
    <scope>NUCLEOTIDE SEQUENCE [LARGE SCALE GENOMIC DNA]</scope>
    <source>
        <strain evidence="2">Exiguobacterium sp. 9Y</strain>
    </source>
</reference>
<dbReference type="Pfam" id="PF00535">
    <property type="entry name" value="Glycos_transf_2"/>
    <property type="match status" value="1"/>
</dbReference>
<dbReference type="InterPro" id="IPR050834">
    <property type="entry name" value="Glycosyltransf_2"/>
</dbReference>
<dbReference type="GO" id="GO:0016740">
    <property type="term" value="F:transferase activity"/>
    <property type="evidence" value="ECO:0007669"/>
    <property type="project" value="UniProtKB-KW"/>
</dbReference>
<evidence type="ECO:0000313" key="2">
    <source>
        <dbReference type="EMBL" id="VWX38382.1"/>
    </source>
</evidence>
<evidence type="ECO:0000259" key="1">
    <source>
        <dbReference type="Pfam" id="PF00535"/>
    </source>
</evidence>
<dbReference type="PANTHER" id="PTHR43685">
    <property type="entry name" value="GLYCOSYLTRANSFERASE"/>
    <property type="match status" value="1"/>
</dbReference>
<dbReference type="EMBL" id="CABWKQ010000032">
    <property type="protein sequence ID" value="VWX38382.1"/>
    <property type="molecule type" value="Genomic_DNA"/>
</dbReference>
<feature type="domain" description="Glycosyltransferase 2-like" evidence="1">
    <location>
        <begin position="4"/>
        <end position="132"/>
    </location>
</feature>
<organism evidence="2 3">
    <name type="scientific">Exiguobacterium oxidotolerans</name>
    <dbReference type="NCBI Taxonomy" id="223958"/>
    <lineage>
        <taxon>Bacteria</taxon>
        <taxon>Bacillati</taxon>
        <taxon>Bacillota</taxon>
        <taxon>Bacilli</taxon>
        <taxon>Bacillales</taxon>
        <taxon>Bacillales Family XII. Incertae Sedis</taxon>
        <taxon>Exiguobacterium</taxon>
    </lineage>
</organism>
<dbReference type="Proteomes" id="UP000439752">
    <property type="component" value="Unassembled WGS sequence"/>
</dbReference>
<keyword evidence="2" id="KW-0808">Transferase</keyword>
<dbReference type="SUPFAM" id="SSF53448">
    <property type="entry name" value="Nucleotide-diphospho-sugar transferases"/>
    <property type="match status" value="1"/>
</dbReference>